<dbReference type="EMBL" id="NPIC01000001">
    <property type="protein sequence ID" value="RDL41719.1"/>
    <property type="molecule type" value="Genomic_DNA"/>
</dbReference>
<evidence type="ECO:0008006" key="4">
    <source>
        <dbReference type="Google" id="ProtNLM"/>
    </source>
</evidence>
<organism evidence="2 3">
    <name type="scientific">Venustampulla echinocandica</name>
    <dbReference type="NCBI Taxonomy" id="2656787"/>
    <lineage>
        <taxon>Eukaryota</taxon>
        <taxon>Fungi</taxon>
        <taxon>Dikarya</taxon>
        <taxon>Ascomycota</taxon>
        <taxon>Pezizomycotina</taxon>
        <taxon>Leotiomycetes</taxon>
        <taxon>Helotiales</taxon>
        <taxon>Pleuroascaceae</taxon>
        <taxon>Venustampulla</taxon>
    </lineage>
</organism>
<dbReference type="OrthoDB" id="3548492at2759"/>
<dbReference type="GeneID" id="43594547"/>
<accession>A0A370U1Q7</accession>
<proteinExistence type="predicted"/>
<name>A0A370U1Q7_9HELO</name>
<evidence type="ECO:0000313" key="3">
    <source>
        <dbReference type="Proteomes" id="UP000254866"/>
    </source>
</evidence>
<gene>
    <name evidence="2" type="ORF">BP5553_01698</name>
</gene>
<dbReference type="Gene3D" id="1.10.10.60">
    <property type="entry name" value="Homeodomain-like"/>
    <property type="match status" value="1"/>
</dbReference>
<sequence>MEQPRSPLGPIDGNRKRKGPELTPYERGRIIGARIAGLSARQIELEMKVSRSAVRGTIALEILRSNGVSLPRPGRPILYTERDRRSMLRNLRSYPKLTFQQRREDTGLKMSNTYIKNLARANSLFHWRAKKRPELTSKVAAIRLF</sequence>
<evidence type="ECO:0000313" key="2">
    <source>
        <dbReference type="EMBL" id="RDL41719.1"/>
    </source>
</evidence>
<feature type="region of interest" description="Disordered" evidence="1">
    <location>
        <begin position="1"/>
        <end position="22"/>
    </location>
</feature>
<evidence type="ECO:0000256" key="1">
    <source>
        <dbReference type="SAM" id="MobiDB-lite"/>
    </source>
</evidence>
<keyword evidence="3" id="KW-1185">Reference proteome</keyword>
<dbReference type="RefSeq" id="XP_031874375.1">
    <property type="nucleotide sequence ID" value="XM_032010321.1"/>
</dbReference>
<reference evidence="2 3" key="1">
    <citation type="journal article" date="2018" name="IMA Fungus">
        <title>IMA Genome-F 9: Draft genome sequence of Annulohypoxylon stygium, Aspergillus mulundensis, Berkeleyomyces basicola (syn. Thielaviopsis basicola), Ceratocystis smalleyi, two Cercospora beticola strains, Coleophoma cylindrospora, Fusarium fracticaudum, Phialophora cf. hyalina, and Morchella septimelata.</title>
        <authorList>
            <person name="Wingfield B.D."/>
            <person name="Bills G.F."/>
            <person name="Dong Y."/>
            <person name="Huang W."/>
            <person name="Nel W.J."/>
            <person name="Swalarsk-Parry B.S."/>
            <person name="Vaghefi N."/>
            <person name="Wilken P.M."/>
            <person name="An Z."/>
            <person name="de Beer Z.W."/>
            <person name="De Vos L."/>
            <person name="Chen L."/>
            <person name="Duong T.A."/>
            <person name="Gao Y."/>
            <person name="Hammerbacher A."/>
            <person name="Kikkert J.R."/>
            <person name="Li Y."/>
            <person name="Li H."/>
            <person name="Li K."/>
            <person name="Li Q."/>
            <person name="Liu X."/>
            <person name="Ma X."/>
            <person name="Naidoo K."/>
            <person name="Pethybridge S.J."/>
            <person name="Sun J."/>
            <person name="Steenkamp E.T."/>
            <person name="van der Nest M.A."/>
            <person name="van Wyk S."/>
            <person name="Wingfield M.J."/>
            <person name="Xiong C."/>
            <person name="Yue Q."/>
            <person name="Zhang X."/>
        </authorList>
    </citation>
    <scope>NUCLEOTIDE SEQUENCE [LARGE SCALE GENOMIC DNA]</scope>
    <source>
        <strain evidence="2 3">BP 5553</strain>
    </source>
</reference>
<protein>
    <recommendedName>
        <fullName evidence="4">Transposase Tc1-like domain-containing protein</fullName>
    </recommendedName>
</protein>
<dbReference type="Proteomes" id="UP000254866">
    <property type="component" value="Unassembled WGS sequence"/>
</dbReference>
<comment type="caution">
    <text evidence="2">The sequence shown here is derived from an EMBL/GenBank/DDBJ whole genome shotgun (WGS) entry which is preliminary data.</text>
</comment>
<dbReference type="AlphaFoldDB" id="A0A370U1Q7"/>